<dbReference type="PROSITE" id="PS00175">
    <property type="entry name" value="PG_MUTASE"/>
    <property type="match status" value="1"/>
</dbReference>
<dbReference type="GO" id="GO:0005737">
    <property type="term" value="C:cytoplasm"/>
    <property type="evidence" value="ECO:0007669"/>
    <property type="project" value="TreeGrafter"/>
</dbReference>
<dbReference type="Gene3D" id="3.40.50.1240">
    <property type="entry name" value="Phosphoglycerate mutase-like"/>
    <property type="match status" value="1"/>
</dbReference>
<keyword evidence="5" id="KW-0378">Hydrolase</keyword>
<proteinExistence type="predicted"/>
<dbReference type="STRING" id="1450648.CLORY_13750"/>
<dbReference type="RefSeq" id="WP_079422791.1">
    <property type="nucleotide sequence ID" value="NZ_MZGV01000011.1"/>
</dbReference>
<dbReference type="EMBL" id="MZGV01000011">
    <property type="protein sequence ID" value="OPJ63009.1"/>
    <property type="molecule type" value="Genomic_DNA"/>
</dbReference>
<dbReference type="PANTHER" id="PTHR48100">
    <property type="entry name" value="BROAD-SPECIFICITY PHOSPHATASE YOR283W-RELATED"/>
    <property type="match status" value="1"/>
</dbReference>
<dbReference type="InterPro" id="IPR003094">
    <property type="entry name" value="6Pfruct_kin"/>
</dbReference>
<feature type="active site" description="Tele-phosphohistidine intermediate" evidence="3">
    <location>
        <position position="10"/>
    </location>
</feature>
<evidence type="ECO:0000256" key="1">
    <source>
        <dbReference type="ARBA" id="ARBA00023152"/>
    </source>
</evidence>
<feature type="binding site" evidence="4">
    <location>
        <begin position="9"/>
        <end position="16"/>
    </location>
    <ligand>
        <name>substrate</name>
    </ligand>
</feature>
<dbReference type="GO" id="GO:0016791">
    <property type="term" value="F:phosphatase activity"/>
    <property type="evidence" value="ECO:0007669"/>
    <property type="project" value="TreeGrafter"/>
</dbReference>
<name>A0A1V4ISY8_9CLOT</name>
<keyword evidence="2" id="KW-0413">Isomerase</keyword>
<dbReference type="InterPro" id="IPR029033">
    <property type="entry name" value="His_PPase_superfam"/>
</dbReference>
<evidence type="ECO:0000313" key="5">
    <source>
        <dbReference type="EMBL" id="OPJ63009.1"/>
    </source>
</evidence>
<dbReference type="InterPro" id="IPR013078">
    <property type="entry name" value="His_Pase_superF_clade-1"/>
</dbReference>
<evidence type="ECO:0000256" key="4">
    <source>
        <dbReference type="PIRSR" id="PIRSR613078-2"/>
    </source>
</evidence>
<sequence length="209" mass="23489">MYTTIVLIRHGETEWNTVGKFQGATDIPLSDNGKLQAKQLRKKFALFDDWNLIYSSPLKRALETAEIIASPRNIQPIICNDLTEICFGLWEGLTINDIKDKYPSEYALWINDPVNGPICGGDLSTRNASIRAKRGILDIVDKHPGEKILVVAHGGIIKAALIGLFNWDMTMYNKMFLKNTAVSVLKFDNNLKPILDSFNDVSHLEQKTV</sequence>
<dbReference type="CDD" id="cd07067">
    <property type="entry name" value="HP_PGM_like"/>
    <property type="match status" value="1"/>
</dbReference>
<dbReference type="EC" id="3.1.3.3" evidence="5"/>
<dbReference type="InterPro" id="IPR050275">
    <property type="entry name" value="PGM_Phosphatase"/>
</dbReference>
<gene>
    <name evidence="5" type="primary">pspA_1</name>
    <name evidence="5" type="ORF">CLORY_13750</name>
</gene>
<evidence type="ECO:0000313" key="6">
    <source>
        <dbReference type="Proteomes" id="UP000190080"/>
    </source>
</evidence>
<dbReference type="InterPro" id="IPR001345">
    <property type="entry name" value="PG/BPGM_mutase_AS"/>
</dbReference>
<keyword evidence="6" id="KW-1185">Reference proteome</keyword>
<feature type="active site" description="Proton donor/acceptor" evidence="3">
    <location>
        <position position="84"/>
    </location>
</feature>
<keyword evidence="1" id="KW-0324">Glycolysis</keyword>
<dbReference type="GO" id="GO:0005524">
    <property type="term" value="F:ATP binding"/>
    <property type="evidence" value="ECO:0007669"/>
    <property type="project" value="InterPro"/>
</dbReference>
<dbReference type="SUPFAM" id="SSF53254">
    <property type="entry name" value="Phosphoglycerate mutase-like"/>
    <property type="match status" value="1"/>
</dbReference>
<dbReference type="Pfam" id="PF00300">
    <property type="entry name" value="His_Phos_1"/>
    <property type="match status" value="1"/>
</dbReference>
<dbReference type="PRINTS" id="PR00991">
    <property type="entry name" value="6PFRUCTKNASE"/>
</dbReference>
<comment type="caution">
    <text evidence="5">The sequence shown here is derived from an EMBL/GenBank/DDBJ whole genome shotgun (WGS) entry which is preliminary data.</text>
</comment>
<evidence type="ECO:0000256" key="2">
    <source>
        <dbReference type="ARBA" id="ARBA00023235"/>
    </source>
</evidence>
<dbReference type="PANTHER" id="PTHR48100:SF1">
    <property type="entry name" value="HISTIDINE PHOSPHATASE FAMILY PROTEIN-RELATED"/>
    <property type="match status" value="1"/>
</dbReference>
<reference evidence="5 6" key="1">
    <citation type="submission" date="2017-03" db="EMBL/GenBank/DDBJ databases">
        <title>Genome sequence of Clostridium oryzae DSM 28571.</title>
        <authorList>
            <person name="Poehlein A."/>
            <person name="Daniel R."/>
        </authorList>
    </citation>
    <scope>NUCLEOTIDE SEQUENCE [LARGE SCALE GENOMIC DNA]</scope>
    <source>
        <strain evidence="5 6">DSM 28571</strain>
    </source>
</reference>
<organism evidence="5 6">
    <name type="scientific">Clostridium oryzae</name>
    <dbReference type="NCBI Taxonomy" id="1450648"/>
    <lineage>
        <taxon>Bacteria</taxon>
        <taxon>Bacillati</taxon>
        <taxon>Bacillota</taxon>
        <taxon>Clostridia</taxon>
        <taxon>Eubacteriales</taxon>
        <taxon>Clostridiaceae</taxon>
        <taxon>Clostridium</taxon>
    </lineage>
</organism>
<dbReference type="OrthoDB" id="9781415at2"/>
<dbReference type="AlphaFoldDB" id="A0A1V4ISY8"/>
<accession>A0A1V4ISY8</accession>
<evidence type="ECO:0000256" key="3">
    <source>
        <dbReference type="PIRSR" id="PIRSR613078-1"/>
    </source>
</evidence>
<dbReference type="Proteomes" id="UP000190080">
    <property type="component" value="Unassembled WGS sequence"/>
</dbReference>
<protein>
    <submittedName>
        <fullName evidence="5">Phosphoserine phosphatase 1</fullName>
        <ecNumber evidence="5">3.1.3.3</ecNumber>
    </submittedName>
</protein>
<dbReference type="SMART" id="SM00855">
    <property type="entry name" value="PGAM"/>
    <property type="match status" value="1"/>
</dbReference>
<dbReference type="GO" id="GO:0006003">
    <property type="term" value="P:fructose 2,6-bisphosphate metabolic process"/>
    <property type="evidence" value="ECO:0007669"/>
    <property type="project" value="InterPro"/>
</dbReference>
<feature type="binding site" evidence="4">
    <location>
        <position position="60"/>
    </location>
    <ligand>
        <name>substrate</name>
    </ligand>
</feature>